<dbReference type="Gene3D" id="1.20.1270.60">
    <property type="entry name" value="Arfaptin homology (AH) domain/BAR domain"/>
    <property type="match status" value="1"/>
</dbReference>
<feature type="region of interest" description="Disordered" evidence="8">
    <location>
        <begin position="434"/>
        <end position="535"/>
    </location>
</feature>
<dbReference type="PROSITE" id="PS00479">
    <property type="entry name" value="ZF_DAG_PE_1"/>
    <property type="match status" value="1"/>
</dbReference>
<dbReference type="PROSITE" id="PS50081">
    <property type="entry name" value="ZF_DAG_PE_2"/>
    <property type="match status" value="1"/>
</dbReference>
<dbReference type="InterPro" id="IPR054713">
    <property type="entry name" value="GMIP/FCHO2-like_FCH"/>
</dbReference>
<dbReference type="SUPFAM" id="SSF57889">
    <property type="entry name" value="Cysteine-rich domain"/>
    <property type="match status" value="1"/>
</dbReference>
<dbReference type="InterPro" id="IPR051025">
    <property type="entry name" value="RhoGAP"/>
</dbReference>
<feature type="compositionally biased region" description="Basic and acidic residues" evidence="8">
    <location>
        <begin position="321"/>
        <end position="331"/>
    </location>
</feature>
<dbReference type="InterPro" id="IPR002219">
    <property type="entry name" value="PKC_DAG/PE"/>
</dbReference>
<dbReference type="Pfam" id="PF22699">
    <property type="entry name" value="GMIP-like_FCH"/>
    <property type="match status" value="1"/>
</dbReference>
<evidence type="ECO:0000256" key="6">
    <source>
        <dbReference type="PROSITE-ProRule" id="PRU01077"/>
    </source>
</evidence>
<keyword evidence="4" id="KW-0862">Zinc</keyword>
<dbReference type="SMART" id="SM00055">
    <property type="entry name" value="FCH"/>
    <property type="match status" value="1"/>
</dbReference>
<dbReference type="InterPro" id="IPR057028">
    <property type="entry name" value="RHG29_45_N"/>
</dbReference>
<evidence type="ECO:0000256" key="5">
    <source>
        <dbReference type="ARBA" id="ARBA00023054"/>
    </source>
</evidence>
<dbReference type="PANTHER" id="PTHR15228">
    <property type="entry name" value="SPERMATHECAL PHYSIOLOGY VARIANT"/>
    <property type="match status" value="1"/>
</dbReference>
<evidence type="ECO:0000313" key="13">
    <source>
        <dbReference type="Proteomes" id="UP000324632"/>
    </source>
</evidence>
<dbReference type="GO" id="GO:0008270">
    <property type="term" value="F:zinc ion binding"/>
    <property type="evidence" value="ECO:0007669"/>
    <property type="project" value="UniProtKB-KW"/>
</dbReference>
<dbReference type="GO" id="GO:0007165">
    <property type="term" value="P:signal transduction"/>
    <property type="evidence" value="ECO:0007669"/>
    <property type="project" value="InterPro"/>
</dbReference>
<dbReference type="Pfam" id="PF00620">
    <property type="entry name" value="RhoGAP"/>
    <property type="match status" value="1"/>
</dbReference>
<dbReference type="SUPFAM" id="SSF48350">
    <property type="entry name" value="GTPase activation domain, GAP"/>
    <property type="match status" value="1"/>
</dbReference>
<accession>A0A5A9PA12</accession>
<feature type="coiled-coil region" evidence="7">
    <location>
        <begin position="256"/>
        <end position="283"/>
    </location>
</feature>
<dbReference type="GO" id="GO:0051056">
    <property type="term" value="P:regulation of small GTPase mediated signal transduction"/>
    <property type="evidence" value="ECO:0007669"/>
    <property type="project" value="UniProtKB-ARBA"/>
</dbReference>
<dbReference type="PROSITE" id="PS50238">
    <property type="entry name" value="RHOGAP"/>
    <property type="match status" value="1"/>
</dbReference>
<dbReference type="GO" id="GO:0016020">
    <property type="term" value="C:membrane"/>
    <property type="evidence" value="ECO:0007669"/>
    <property type="project" value="TreeGrafter"/>
</dbReference>
<evidence type="ECO:0000256" key="2">
    <source>
        <dbReference type="ARBA" id="ARBA00022723"/>
    </source>
</evidence>
<dbReference type="GO" id="GO:0005829">
    <property type="term" value="C:cytosol"/>
    <property type="evidence" value="ECO:0007669"/>
    <property type="project" value="UniProtKB-ARBA"/>
</dbReference>
<dbReference type="EMBL" id="SOYY01000007">
    <property type="protein sequence ID" value="KAA0718515.1"/>
    <property type="molecule type" value="Genomic_DNA"/>
</dbReference>
<feature type="compositionally biased region" description="Basic and acidic residues" evidence="8">
    <location>
        <begin position="468"/>
        <end position="482"/>
    </location>
</feature>
<evidence type="ECO:0000259" key="10">
    <source>
        <dbReference type="PROSITE" id="PS50238"/>
    </source>
</evidence>
<keyword evidence="3" id="KW-0863">Zinc-finger</keyword>
<feature type="compositionally biased region" description="Low complexity" evidence="8">
    <location>
        <begin position="504"/>
        <end position="514"/>
    </location>
</feature>
<dbReference type="Proteomes" id="UP000324632">
    <property type="component" value="Chromosome 7"/>
</dbReference>
<feature type="compositionally biased region" description="Polar residues" evidence="8">
    <location>
        <begin position="435"/>
        <end position="458"/>
    </location>
</feature>
<keyword evidence="13" id="KW-1185">Reference proteome</keyword>
<dbReference type="InterPro" id="IPR027267">
    <property type="entry name" value="AH/BAR_dom_sf"/>
</dbReference>
<evidence type="ECO:0000313" key="12">
    <source>
        <dbReference type="EMBL" id="KAA0718515.1"/>
    </source>
</evidence>
<dbReference type="InterPro" id="IPR046349">
    <property type="entry name" value="C1-like_sf"/>
</dbReference>
<feature type="domain" description="F-BAR" evidence="11">
    <location>
        <begin position="145"/>
        <end position="411"/>
    </location>
</feature>
<feature type="region of interest" description="Disordered" evidence="8">
    <location>
        <begin position="299"/>
        <end position="331"/>
    </location>
</feature>
<dbReference type="InterPro" id="IPR001060">
    <property type="entry name" value="FCH_dom"/>
</dbReference>
<feature type="domain" description="Rho-GAP" evidence="10">
    <location>
        <begin position="629"/>
        <end position="846"/>
    </location>
</feature>
<protein>
    <submittedName>
        <fullName evidence="12">Rho GTPase-activating protein 45</fullName>
    </submittedName>
</protein>
<feature type="compositionally biased region" description="Acidic residues" evidence="8">
    <location>
        <begin position="952"/>
        <end position="962"/>
    </location>
</feature>
<dbReference type="SMART" id="SM00109">
    <property type="entry name" value="C1"/>
    <property type="match status" value="1"/>
</dbReference>
<comment type="caution">
    <text evidence="12">The sequence shown here is derived from an EMBL/GenBank/DDBJ whole genome shotgun (WGS) entry which is preliminary data.</text>
</comment>
<evidence type="ECO:0000259" key="11">
    <source>
        <dbReference type="PROSITE" id="PS51741"/>
    </source>
</evidence>
<name>A0A5A9PA12_9TELE</name>
<dbReference type="AlphaFoldDB" id="A0A5A9PA12"/>
<keyword evidence="5 6" id="KW-0175">Coiled coil</keyword>
<feature type="region of interest" description="Disordered" evidence="8">
    <location>
        <begin position="869"/>
        <end position="962"/>
    </location>
</feature>
<keyword evidence="1" id="KW-0343">GTPase activation</keyword>
<dbReference type="InterPro" id="IPR000198">
    <property type="entry name" value="RhoGAP_dom"/>
</dbReference>
<evidence type="ECO:0000256" key="1">
    <source>
        <dbReference type="ARBA" id="ARBA00022468"/>
    </source>
</evidence>
<dbReference type="Gene3D" id="1.10.555.10">
    <property type="entry name" value="Rho GTPase activation protein"/>
    <property type="match status" value="1"/>
</dbReference>
<gene>
    <name evidence="12" type="ORF">E1301_Tti013095</name>
</gene>
<evidence type="ECO:0000256" key="3">
    <source>
        <dbReference type="ARBA" id="ARBA00022771"/>
    </source>
</evidence>
<keyword evidence="2" id="KW-0479">Metal-binding</keyword>
<dbReference type="FunFam" id="1.10.555.10:FF:000016">
    <property type="entry name" value="Rho GTPase activating protein 29"/>
    <property type="match status" value="1"/>
</dbReference>
<feature type="domain" description="Phorbol-ester/DAG-type" evidence="9">
    <location>
        <begin position="570"/>
        <end position="615"/>
    </location>
</feature>
<dbReference type="PANTHER" id="PTHR15228:SF18">
    <property type="entry name" value="RHO GTPASE-ACTIVATING PROTEIN 45"/>
    <property type="match status" value="1"/>
</dbReference>
<dbReference type="CDD" id="cd20816">
    <property type="entry name" value="C1_GMIP-like"/>
    <property type="match status" value="1"/>
</dbReference>
<dbReference type="InterPro" id="IPR008936">
    <property type="entry name" value="Rho_GTPase_activation_prot"/>
</dbReference>
<dbReference type="GO" id="GO:0005096">
    <property type="term" value="F:GTPase activator activity"/>
    <property type="evidence" value="ECO:0007669"/>
    <property type="project" value="UniProtKB-KW"/>
</dbReference>
<dbReference type="InterPro" id="IPR031160">
    <property type="entry name" value="F_BAR_dom"/>
</dbReference>
<dbReference type="SUPFAM" id="SSF103657">
    <property type="entry name" value="BAR/IMD domain-like"/>
    <property type="match status" value="1"/>
</dbReference>
<dbReference type="Pfam" id="PF24235">
    <property type="entry name" value="RHG29_45_N"/>
    <property type="match status" value="1"/>
</dbReference>
<evidence type="ECO:0000259" key="9">
    <source>
        <dbReference type="PROSITE" id="PS50081"/>
    </source>
</evidence>
<evidence type="ECO:0000256" key="7">
    <source>
        <dbReference type="SAM" id="Coils"/>
    </source>
</evidence>
<dbReference type="SMART" id="SM00324">
    <property type="entry name" value="RhoGAP"/>
    <property type="match status" value="1"/>
</dbReference>
<feature type="compositionally biased region" description="Acidic residues" evidence="8">
    <location>
        <begin position="895"/>
        <end position="905"/>
    </location>
</feature>
<proteinExistence type="predicted"/>
<reference evidence="12 13" key="1">
    <citation type="journal article" date="2019" name="Mol. Ecol. Resour.">
        <title>Chromosome-level genome assembly of Triplophysa tibetana, a fish adapted to the harsh high-altitude environment of the Tibetan Plateau.</title>
        <authorList>
            <person name="Yang X."/>
            <person name="Liu H."/>
            <person name="Ma Z."/>
            <person name="Zou Y."/>
            <person name="Zou M."/>
            <person name="Mao Y."/>
            <person name="Li X."/>
            <person name="Wang H."/>
            <person name="Chen T."/>
            <person name="Wang W."/>
            <person name="Yang R."/>
        </authorList>
    </citation>
    <scope>NUCLEOTIDE SEQUENCE [LARGE SCALE GENOMIC DNA]</scope>
    <source>
        <strain evidence="12">TTIB1903HZAU</strain>
        <tissue evidence="12">Muscle</tissue>
    </source>
</reference>
<evidence type="ECO:0000256" key="4">
    <source>
        <dbReference type="ARBA" id="ARBA00022833"/>
    </source>
</evidence>
<evidence type="ECO:0000256" key="8">
    <source>
        <dbReference type="SAM" id="MobiDB-lite"/>
    </source>
</evidence>
<organism evidence="12 13">
    <name type="scientific">Triplophysa tibetana</name>
    <dbReference type="NCBI Taxonomy" id="1572043"/>
    <lineage>
        <taxon>Eukaryota</taxon>
        <taxon>Metazoa</taxon>
        <taxon>Chordata</taxon>
        <taxon>Craniata</taxon>
        <taxon>Vertebrata</taxon>
        <taxon>Euteleostomi</taxon>
        <taxon>Actinopterygii</taxon>
        <taxon>Neopterygii</taxon>
        <taxon>Teleostei</taxon>
        <taxon>Ostariophysi</taxon>
        <taxon>Cypriniformes</taxon>
        <taxon>Nemacheilidae</taxon>
        <taxon>Triplophysa</taxon>
    </lineage>
</organism>
<sequence>MGRAMQNAVVGSPMLHKVNSTAKEDVHSHSAVHECLGEVLRVLRQVISTYPLLNTVETLTAAGTLISKVKGFSYEGTTDAQKKDFEKAIETIAVAFSSNVSELLMGEIDSSTLLSLPLTEKSRSMEDLYRVSSSSQGSDGGVSPQEVDILLQRSEGGVDSALNYAKSIAKYMKDIIGYVDRRITLENEFSKGLQRLYQSCKQTIIQEHMPLLSIFSLALEQDSDQSCGLQQATNNIYTHSFLQPMTQRRHEHEKKRRDIKELWQRAKRKLADAESNLRKARHLYISRCEEYERARAAANRVEEEQSGTGSSSTSKVLDKKRRLEEEARNKAEEAQATYRTCIADATTKHQELEDMKVNVLKQIQELIRQTDQILRASTISYYQTMHVQTAALPVHFQTLCESCKLYDPAQQYAAYVKNLQLRTEEPVQYQFEPYSASSHQPLRTRNNSLCNISETPPTTEELGLGEGDVVKQRRGQGRDHQQAHKSWPSTLSDTDSVGAGSGLGSPTSSTGDLSKPSRPVSAATLSSNEDLDDRVGTMTPFEQSINGIEPESAAPTGPFRNVGLSKAAKTHRLRKLRTPSKCRECDSYVYFQGAECEECFLACHRKCLESLAIQCGHKKLQGRLQLFGRDFSQVLQGDDDGVPFIIKKCITEIEKRALKMKGIYRVNGVKTRVEKLCQAFENGKELVELSQASPHDISNVLKLYLRQLPEPIMPFRVYHDLMGLAKESLNSNHSQEGEEVKGPELVDRGSETDAEVLTLVEKLRELLKRLQGPNVSTLKYIVRHLRRVSEVEQDNKMSGSNLGIVFGPTLMRPKPTGATVSLSSLVDYPHQARIVEALIIFQHCIFISPSSPTSPSSTCVTGGQYREAGTHEEQNTADGECGDSVGSSGSQECLPDSDSEGDEMNGGDTQRPPLLSQESETSTDEDQLSPRISLDLSGFVPETIPEQTTGTDDTEESNTEHL</sequence>
<dbReference type="PROSITE" id="PS51741">
    <property type="entry name" value="F_BAR"/>
    <property type="match status" value="1"/>
</dbReference>